<protein>
    <recommendedName>
        <fullName evidence="5">Probable membrane transporter protein</fullName>
    </recommendedName>
</protein>
<gene>
    <name evidence="6" type="ORF">H7849_17065</name>
</gene>
<feature type="transmembrane region" description="Helical" evidence="5">
    <location>
        <begin position="137"/>
        <end position="165"/>
    </location>
</feature>
<feature type="transmembrane region" description="Helical" evidence="5">
    <location>
        <begin position="30"/>
        <end position="54"/>
    </location>
</feature>
<evidence type="ECO:0000256" key="4">
    <source>
        <dbReference type="ARBA" id="ARBA00023136"/>
    </source>
</evidence>
<comment type="similarity">
    <text evidence="5">Belongs to the 4-toluene sulfonate uptake permease (TSUP) (TC 2.A.102) family.</text>
</comment>
<keyword evidence="2 5" id="KW-0812">Transmembrane</keyword>
<dbReference type="AlphaFoldDB" id="A0A7G8BE47"/>
<proteinExistence type="inferred from homology"/>
<evidence type="ECO:0000256" key="5">
    <source>
        <dbReference type="RuleBase" id="RU363041"/>
    </source>
</evidence>
<sequence length="280" mass="29621">MELAIGFLIAFAIAVTGVGAGTITAPILVIFLHVPLPLAVGTALVYSAIVKLIVVPIQMWRKQVNYRAVGYMLLGGLPGVIIGVWLFRSVVQRGHESILYAALGSIIVITSGWHLYRTFRKNKALHAERNHPKWLGVLMLPIGAEVGFSSSGAGALGTIALLGLTTLSASQIVGTDLAFGLCLSLVGGGLHLLSQNLDAVLLAKLLAGGFFGAIAGSALAPKLPNQKLRLVLTAWLLMIGMQFCYQAVHSHTDAQSKEKHLASTAVVQPALLQPLKITKQ</sequence>
<comment type="subcellular location">
    <subcellularLocation>
        <location evidence="5">Cell membrane</location>
        <topology evidence="5">Multi-pass membrane protein</topology>
    </subcellularLocation>
    <subcellularLocation>
        <location evidence="1">Membrane</location>
        <topology evidence="1">Multi-pass membrane protein</topology>
    </subcellularLocation>
</comment>
<evidence type="ECO:0000313" key="6">
    <source>
        <dbReference type="EMBL" id="QNI30817.1"/>
    </source>
</evidence>
<keyword evidence="7" id="KW-1185">Reference proteome</keyword>
<feature type="transmembrane region" description="Helical" evidence="5">
    <location>
        <begin position="201"/>
        <end position="220"/>
    </location>
</feature>
<name>A0A7G8BE47_9BACT</name>
<evidence type="ECO:0000256" key="1">
    <source>
        <dbReference type="ARBA" id="ARBA00004141"/>
    </source>
</evidence>
<evidence type="ECO:0000256" key="2">
    <source>
        <dbReference type="ARBA" id="ARBA00022692"/>
    </source>
</evidence>
<keyword evidence="5" id="KW-1003">Cell membrane</keyword>
<organism evidence="6 7">
    <name type="scientific">Alloacidobacterium dinghuense</name>
    <dbReference type="NCBI Taxonomy" id="2763107"/>
    <lineage>
        <taxon>Bacteria</taxon>
        <taxon>Pseudomonadati</taxon>
        <taxon>Acidobacteriota</taxon>
        <taxon>Terriglobia</taxon>
        <taxon>Terriglobales</taxon>
        <taxon>Acidobacteriaceae</taxon>
        <taxon>Alloacidobacterium</taxon>
    </lineage>
</organism>
<evidence type="ECO:0000256" key="3">
    <source>
        <dbReference type="ARBA" id="ARBA00022989"/>
    </source>
</evidence>
<dbReference type="GO" id="GO:0005886">
    <property type="term" value="C:plasma membrane"/>
    <property type="evidence" value="ECO:0007669"/>
    <property type="project" value="UniProtKB-SubCell"/>
</dbReference>
<feature type="transmembrane region" description="Helical" evidence="5">
    <location>
        <begin position="232"/>
        <end position="248"/>
    </location>
</feature>
<dbReference type="InterPro" id="IPR002781">
    <property type="entry name" value="TM_pro_TauE-like"/>
</dbReference>
<feature type="transmembrane region" description="Helical" evidence="5">
    <location>
        <begin position="66"/>
        <end position="86"/>
    </location>
</feature>
<evidence type="ECO:0000313" key="7">
    <source>
        <dbReference type="Proteomes" id="UP000515312"/>
    </source>
</evidence>
<dbReference type="RefSeq" id="WP_186740952.1">
    <property type="nucleotide sequence ID" value="NZ_CP060394.1"/>
</dbReference>
<keyword evidence="4 5" id="KW-0472">Membrane</keyword>
<dbReference type="Proteomes" id="UP000515312">
    <property type="component" value="Chromosome"/>
</dbReference>
<dbReference type="InterPro" id="IPR051598">
    <property type="entry name" value="TSUP/Inactive_protease-like"/>
</dbReference>
<reference evidence="6 7" key="1">
    <citation type="submission" date="2020-08" db="EMBL/GenBank/DDBJ databases">
        <title>Edaphobacter telluris sp. nov. and Acidobacterium dinghuensis sp. nov., two acidobacteria isolated from forest soil.</title>
        <authorList>
            <person name="Fu J."/>
            <person name="Qiu L."/>
        </authorList>
    </citation>
    <scope>NUCLEOTIDE SEQUENCE [LARGE SCALE GENOMIC DNA]</scope>
    <source>
        <strain evidence="6">4Y35</strain>
    </source>
</reference>
<keyword evidence="3 5" id="KW-1133">Transmembrane helix</keyword>
<dbReference type="Pfam" id="PF01925">
    <property type="entry name" value="TauE"/>
    <property type="match status" value="1"/>
</dbReference>
<dbReference type="KEGG" id="adin:H7849_17065"/>
<dbReference type="EMBL" id="CP060394">
    <property type="protein sequence ID" value="QNI30817.1"/>
    <property type="molecule type" value="Genomic_DNA"/>
</dbReference>
<feature type="transmembrane region" description="Helical" evidence="5">
    <location>
        <begin position="98"/>
        <end position="116"/>
    </location>
</feature>
<dbReference type="PANTHER" id="PTHR43701">
    <property type="entry name" value="MEMBRANE TRANSPORTER PROTEIN MJ0441-RELATED"/>
    <property type="match status" value="1"/>
</dbReference>
<accession>A0A7G8BE47</accession>
<feature type="transmembrane region" description="Helical" evidence="5">
    <location>
        <begin position="177"/>
        <end position="194"/>
    </location>
</feature>
<dbReference type="PANTHER" id="PTHR43701:SF2">
    <property type="entry name" value="MEMBRANE TRANSPORTER PROTEIN YJNA-RELATED"/>
    <property type="match status" value="1"/>
</dbReference>